<protein>
    <submittedName>
        <fullName evidence="2">RimJ/RimL family protein N-acetyltransferase</fullName>
    </submittedName>
</protein>
<sequence>MSIDPETSRDTAAHPSGALRLRPVGADDLDLLRRLATDPVLVGLDWNGFRDAGEVTRRFERDGFLSDEVSNLMVDVGGSTVGMVQHRQQTFAGRGPYQEIGIVLLPEFRGRGYGWRAQALLCDYLFQHWPIQRVQAGTHPENRAEQKALVKAGFQLEGTIRAAEFRAGQWRDGLLFSRLRDDPTPKI</sequence>
<dbReference type="PANTHER" id="PTHR43441">
    <property type="entry name" value="RIBOSOMAL-PROTEIN-SERINE ACETYLTRANSFERASE"/>
    <property type="match status" value="1"/>
</dbReference>
<keyword evidence="3" id="KW-1185">Reference proteome</keyword>
<reference evidence="2 3" key="1">
    <citation type="submission" date="2020-08" db="EMBL/GenBank/DDBJ databases">
        <title>Sequencing the genomes of 1000 actinobacteria strains.</title>
        <authorList>
            <person name="Klenk H.-P."/>
        </authorList>
    </citation>
    <scope>NUCLEOTIDE SEQUENCE [LARGE SCALE GENOMIC DNA]</scope>
    <source>
        <strain evidence="2 3">DSM 45809</strain>
    </source>
</reference>
<feature type="domain" description="N-acetyltransferase" evidence="1">
    <location>
        <begin position="19"/>
        <end position="181"/>
    </location>
</feature>
<proteinExistence type="predicted"/>
<dbReference type="AlphaFoldDB" id="A0A7W7M6R2"/>
<dbReference type="PROSITE" id="PS51186">
    <property type="entry name" value="GNAT"/>
    <property type="match status" value="1"/>
</dbReference>
<dbReference type="RefSeq" id="WP_185039679.1">
    <property type="nucleotide sequence ID" value="NZ_BAABFG010000005.1"/>
</dbReference>
<dbReference type="EMBL" id="JACHNB010000001">
    <property type="protein sequence ID" value="MBB4739097.1"/>
    <property type="molecule type" value="Genomic_DNA"/>
</dbReference>
<comment type="caution">
    <text evidence="2">The sequence shown here is derived from an EMBL/GenBank/DDBJ whole genome shotgun (WGS) entry which is preliminary data.</text>
</comment>
<keyword evidence="2" id="KW-0808">Transferase</keyword>
<dbReference type="InterPro" id="IPR051908">
    <property type="entry name" value="Ribosomal_N-acetyltransferase"/>
</dbReference>
<gene>
    <name evidence="2" type="ORF">BJY16_002556</name>
</gene>
<dbReference type="GO" id="GO:1990189">
    <property type="term" value="F:protein N-terminal-serine acetyltransferase activity"/>
    <property type="evidence" value="ECO:0007669"/>
    <property type="project" value="TreeGrafter"/>
</dbReference>
<dbReference type="GO" id="GO:0005737">
    <property type="term" value="C:cytoplasm"/>
    <property type="evidence" value="ECO:0007669"/>
    <property type="project" value="TreeGrafter"/>
</dbReference>
<evidence type="ECO:0000313" key="2">
    <source>
        <dbReference type="EMBL" id="MBB4739097.1"/>
    </source>
</evidence>
<dbReference type="Gene3D" id="3.40.630.30">
    <property type="match status" value="1"/>
</dbReference>
<dbReference type="SUPFAM" id="SSF55729">
    <property type="entry name" value="Acyl-CoA N-acyltransferases (Nat)"/>
    <property type="match status" value="1"/>
</dbReference>
<organism evidence="2 3">
    <name type="scientific">Actinoplanes octamycinicus</name>
    <dbReference type="NCBI Taxonomy" id="135948"/>
    <lineage>
        <taxon>Bacteria</taxon>
        <taxon>Bacillati</taxon>
        <taxon>Actinomycetota</taxon>
        <taxon>Actinomycetes</taxon>
        <taxon>Micromonosporales</taxon>
        <taxon>Micromonosporaceae</taxon>
        <taxon>Actinoplanes</taxon>
    </lineage>
</organism>
<dbReference type="InterPro" id="IPR016181">
    <property type="entry name" value="Acyl_CoA_acyltransferase"/>
</dbReference>
<name>A0A7W7M6R2_9ACTN</name>
<evidence type="ECO:0000313" key="3">
    <source>
        <dbReference type="Proteomes" id="UP000546162"/>
    </source>
</evidence>
<dbReference type="Pfam" id="PF13302">
    <property type="entry name" value="Acetyltransf_3"/>
    <property type="match status" value="1"/>
</dbReference>
<dbReference type="Proteomes" id="UP000546162">
    <property type="component" value="Unassembled WGS sequence"/>
</dbReference>
<dbReference type="PANTHER" id="PTHR43441:SF2">
    <property type="entry name" value="FAMILY ACETYLTRANSFERASE, PUTATIVE (AFU_ORTHOLOGUE AFUA_7G00850)-RELATED"/>
    <property type="match status" value="1"/>
</dbReference>
<dbReference type="InterPro" id="IPR000182">
    <property type="entry name" value="GNAT_dom"/>
</dbReference>
<dbReference type="GO" id="GO:0008999">
    <property type="term" value="F:protein-N-terminal-alanine acetyltransferase activity"/>
    <property type="evidence" value="ECO:0007669"/>
    <property type="project" value="TreeGrafter"/>
</dbReference>
<accession>A0A7W7M6R2</accession>
<evidence type="ECO:0000259" key="1">
    <source>
        <dbReference type="PROSITE" id="PS51186"/>
    </source>
</evidence>